<reference evidence="2 3" key="1">
    <citation type="journal article" date="2018" name="ISME J.">
        <title>Endosymbiont genomes yield clues of tubeworm success.</title>
        <authorList>
            <person name="Li Y."/>
            <person name="Liles M.R."/>
            <person name="Halanych K.M."/>
        </authorList>
    </citation>
    <scope>NUCLEOTIDE SEQUENCE [LARGE SCALE GENOMIC DNA]</scope>
    <source>
        <strain evidence="2">A1464</strain>
    </source>
</reference>
<dbReference type="EMBL" id="QFXC01000013">
    <property type="protein sequence ID" value="RDH81631.1"/>
    <property type="molecule type" value="Genomic_DNA"/>
</dbReference>
<evidence type="ECO:0000313" key="2">
    <source>
        <dbReference type="EMBL" id="RDH81631.1"/>
    </source>
</evidence>
<protein>
    <submittedName>
        <fullName evidence="2">Glycerophosphodiester phosphodiesterase</fullName>
    </submittedName>
</protein>
<accession>A0A370D9R8</accession>
<dbReference type="AlphaFoldDB" id="A0A370D9R8"/>
<comment type="caution">
    <text evidence="2">The sequence shown here is derived from an EMBL/GenBank/DDBJ whole genome shotgun (WGS) entry which is preliminary data.</text>
</comment>
<dbReference type="Proteomes" id="UP000254266">
    <property type="component" value="Unassembled WGS sequence"/>
</dbReference>
<dbReference type="PROSITE" id="PS51704">
    <property type="entry name" value="GP_PDE"/>
    <property type="match status" value="1"/>
</dbReference>
<dbReference type="CDD" id="cd08581">
    <property type="entry name" value="GDPD_like_1"/>
    <property type="match status" value="1"/>
</dbReference>
<proteinExistence type="predicted"/>
<sequence>MAIPHLVAHRGLMETYPENTLVSLESALLSGADYIEFDVQCTADGQLVVFHDTELLRTTGIKGNLFEMSYEELKNIRAHEPERFSLAFFNQHIPLLSDVVQLLQRYPRATAFVEIKEETLEQYGTSQVMPDLLKILDIIHSQCVIISYDESAIEYTKNNSDFLTGWVLHDYDDANHVIAKRLKPDYLIANHRKIPKNTDPWPGSWHWMVYDITDPELALHYASHNIPLIETRDISSMLEHPILALNLSNNLANN</sequence>
<evidence type="ECO:0000259" key="1">
    <source>
        <dbReference type="PROSITE" id="PS51704"/>
    </source>
</evidence>
<organism evidence="2 3">
    <name type="scientific">endosymbiont of Galathealinum brachiosum</name>
    <dbReference type="NCBI Taxonomy" id="2200906"/>
    <lineage>
        <taxon>Bacteria</taxon>
        <taxon>Pseudomonadati</taxon>
        <taxon>Pseudomonadota</taxon>
        <taxon>Gammaproteobacteria</taxon>
        <taxon>sulfur-oxidizing symbionts</taxon>
    </lineage>
</organism>
<name>A0A370D9R8_9GAMM</name>
<dbReference type="GO" id="GO:0006629">
    <property type="term" value="P:lipid metabolic process"/>
    <property type="evidence" value="ECO:0007669"/>
    <property type="project" value="InterPro"/>
</dbReference>
<evidence type="ECO:0000313" key="3">
    <source>
        <dbReference type="Proteomes" id="UP000254266"/>
    </source>
</evidence>
<keyword evidence="3" id="KW-1185">Reference proteome</keyword>
<dbReference type="Gene3D" id="3.20.20.190">
    <property type="entry name" value="Phosphatidylinositol (PI) phosphodiesterase"/>
    <property type="match status" value="1"/>
</dbReference>
<dbReference type="GO" id="GO:0008081">
    <property type="term" value="F:phosphoric diester hydrolase activity"/>
    <property type="evidence" value="ECO:0007669"/>
    <property type="project" value="InterPro"/>
</dbReference>
<dbReference type="PANTHER" id="PTHR46211:SF8">
    <property type="entry name" value="PHOSPHODIESTERASE"/>
    <property type="match status" value="1"/>
</dbReference>
<gene>
    <name evidence="2" type="ORF">DIZ80_16305</name>
</gene>
<dbReference type="Pfam" id="PF03009">
    <property type="entry name" value="GDPD"/>
    <property type="match status" value="1"/>
</dbReference>
<dbReference type="InterPro" id="IPR017946">
    <property type="entry name" value="PLC-like_Pdiesterase_TIM-brl"/>
</dbReference>
<dbReference type="SUPFAM" id="SSF51695">
    <property type="entry name" value="PLC-like phosphodiesterases"/>
    <property type="match status" value="1"/>
</dbReference>
<dbReference type="PANTHER" id="PTHR46211">
    <property type="entry name" value="GLYCEROPHOSPHORYL DIESTER PHOSPHODIESTERASE"/>
    <property type="match status" value="1"/>
</dbReference>
<feature type="domain" description="GP-PDE" evidence="1">
    <location>
        <begin position="4"/>
        <end position="254"/>
    </location>
</feature>
<dbReference type="InterPro" id="IPR030395">
    <property type="entry name" value="GP_PDE_dom"/>
</dbReference>